<dbReference type="Pfam" id="PF23586">
    <property type="entry name" value="Beta-prop_NWD2_C"/>
    <property type="match status" value="1"/>
</dbReference>
<feature type="domain" description="NWD2 C-terminal beta-propeller" evidence="4">
    <location>
        <begin position="227"/>
        <end position="567"/>
    </location>
</feature>
<dbReference type="InterPro" id="IPR019775">
    <property type="entry name" value="WD40_repeat_CS"/>
</dbReference>
<evidence type="ECO:0000313" key="6">
    <source>
        <dbReference type="Proteomes" id="UP001432027"/>
    </source>
</evidence>
<dbReference type="Proteomes" id="UP001432027">
    <property type="component" value="Unassembled WGS sequence"/>
</dbReference>
<dbReference type="InterPro" id="IPR001680">
    <property type="entry name" value="WD40_rpt"/>
</dbReference>
<dbReference type="InterPro" id="IPR015943">
    <property type="entry name" value="WD40/YVTN_repeat-like_dom_sf"/>
</dbReference>
<dbReference type="InterPro" id="IPR052752">
    <property type="entry name" value="NACHT-WD_repeat"/>
</dbReference>
<keyword evidence="6" id="KW-1185">Reference proteome</keyword>
<dbReference type="InterPro" id="IPR056534">
    <property type="entry name" value="Beta-prop_NWD2_C"/>
</dbReference>
<dbReference type="PROSITE" id="PS50082">
    <property type="entry name" value="WD_REPEATS_2"/>
    <property type="match status" value="1"/>
</dbReference>
<comment type="caution">
    <text evidence="5">The sequence shown here is derived from an EMBL/GenBank/DDBJ whole genome shotgun (WGS) entry which is preliminary data.</text>
</comment>
<dbReference type="Pfam" id="PF00400">
    <property type="entry name" value="WD40"/>
    <property type="match status" value="1"/>
</dbReference>
<feature type="non-terminal residue" evidence="5">
    <location>
        <position position="1"/>
    </location>
</feature>
<dbReference type="SMART" id="SM00320">
    <property type="entry name" value="WD40"/>
    <property type="match status" value="4"/>
</dbReference>
<proteinExistence type="predicted"/>
<accession>A0AAV5UB05</accession>
<gene>
    <name evidence="5" type="ORF">PENTCL1PPCAC_25825</name>
</gene>
<evidence type="ECO:0000259" key="4">
    <source>
        <dbReference type="Pfam" id="PF23586"/>
    </source>
</evidence>
<keyword evidence="2" id="KW-0677">Repeat</keyword>
<dbReference type="Gene3D" id="2.130.10.10">
    <property type="entry name" value="YVTN repeat-like/Quinoprotein amine dehydrogenase"/>
    <property type="match status" value="2"/>
</dbReference>
<dbReference type="SUPFAM" id="SSF50978">
    <property type="entry name" value="WD40 repeat-like"/>
    <property type="match status" value="1"/>
</dbReference>
<dbReference type="PANTHER" id="PTHR19871:SF14">
    <property type="entry name" value="DUF4062 DOMAIN-CONTAINING PROTEIN"/>
    <property type="match status" value="1"/>
</dbReference>
<dbReference type="InterPro" id="IPR036322">
    <property type="entry name" value="WD40_repeat_dom_sf"/>
</dbReference>
<keyword evidence="1 3" id="KW-0853">WD repeat</keyword>
<organism evidence="5 6">
    <name type="scientific">Pristionchus entomophagus</name>
    <dbReference type="NCBI Taxonomy" id="358040"/>
    <lineage>
        <taxon>Eukaryota</taxon>
        <taxon>Metazoa</taxon>
        <taxon>Ecdysozoa</taxon>
        <taxon>Nematoda</taxon>
        <taxon>Chromadorea</taxon>
        <taxon>Rhabditida</taxon>
        <taxon>Rhabditina</taxon>
        <taxon>Diplogasteromorpha</taxon>
        <taxon>Diplogasteroidea</taxon>
        <taxon>Neodiplogasteridae</taxon>
        <taxon>Pristionchus</taxon>
    </lineage>
</organism>
<evidence type="ECO:0000256" key="3">
    <source>
        <dbReference type="PROSITE-ProRule" id="PRU00221"/>
    </source>
</evidence>
<feature type="repeat" description="WD" evidence="3">
    <location>
        <begin position="199"/>
        <end position="221"/>
    </location>
</feature>
<evidence type="ECO:0000256" key="2">
    <source>
        <dbReference type="ARBA" id="ARBA00022737"/>
    </source>
</evidence>
<name>A0AAV5UB05_9BILA</name>
<evidence type="ECO:0000313" key="5">
    <source>
        <dbReference type="EMBL" id="GMT03651.1"/>
    </source>
</evidence>
<sequence>CTEGFMCIEYTEDLAAGNAHAHLKPNDDCGNYGIVRFKLAENEFRIEETITNKLEDRANAMFVFRKQPKRLRRPSEMRRASELLGLAVPGSRRASDAFPGVASAYDWLVAVTIDGFLLYRNLISLGTSQLLSLKLPANVRNVPIRPMHSTSALTFASNDTIFVAGTRRHLYLWNIASEQLLRAVDAHFGRILNLLSISNPHQNLLISSSIDHSIKIWNMENIFEKSYSISTMDQPIERILIAKNNPSLAVVQTRKYLGIWDIRSHRFITTLVANVHGAVVTDCLLAADGKTIIAVESETLLVWELRTQSVVHSLPAVSVHQIVFLYREHFLGVVYKQLDTPEHKVARFAVYSLPNFEPHFSYEYPCRMFREATVMKDGRTVCLVVLFKGHDSLQTIDVVEKLFKHKFRPRQVKKQKDVIVHRVLGSSTNSNHIIVMDGDARGCVWDMKNRKLLRVLPNFNGVVSSDGKLGLYAPTKGGLYIIDMKSGNTLRTLIGAVAEGVNDVITAFTPNSLHVLYYHNGHKTLRCYRVSDGSLVGTFRPHAQLTCWTADASGSTIVIGGQDGSLLSTILYDDLIYEEVKLKLAQLPSRKHLADYLHVPYGTSQVDEIFDVRNLGAVTAAVTRFKSLIGGGANTK</sequence>
<evidence type="ECO:0000256" key="1">
    <source>
        <dbReference type="ARBA" id="ARBA00022574"/>
    </source>
</evidence>
<feature type="non-terminal residue" evidence="5">
    <location>
        <position position="636"/>
    </location>
</feature>
<protein>
    <recommendedName>
        <fullName evidence="4">NWD2 C-terminal beta-propeller domain-containing protein</fullName>
    </recommendedName>
</protein>
<reference evidence="5" key="1">
    <citation type="submission" date="2023-10" db="EMBL/GenBank/DDBJ databases">
        <title>Genome assembly of Pristionchus species.</title>
        <authorList>
            <person name="Yoshida K."/>
            <person name="Sommer R.J."/>
        </authorList>
    </citation>
    <scope>NUCLEOTIDE SEQUENCE</scope>
    <source>
        <strain evidence="5">RS0144</strain>
    </source>
</reference>
<dbReference type="PANTHER" id="PTHR19871">
    <property type="entry name" value="BETA TRANSDUCIN-RELATED PROTEIN"/>
    <property type="match status" value="1"/>
</dbReference>
<dbReference type="EMBL" id="BTSX01000006">
    <property type="protein sequence ID" value="GMT03651.1"/>
    <property type="molecule type" value="Genomic_DNA"/>
</dbReference>
<dbReference type="PROSITE" id="PS00678">
    <property type="entry name" value="WD_REPEATS_1"/>
    <property type="match status" value="1"/>
</dbReference>
<dbReference type="AlphaFoldDB" id="A0AAV5UB05"/>